<dbReference type="RefSeq" id="WP_065539018.1">
    <property type="nucleotide sequence ID" value="NZ_CAPDLJ010000007.1"/>
</dbReference>
<dbReference type="Proteomes" id="UP000092631">
    <property type="component" value="Chromosome"/>
</dbReference>
<evidence type="ECO:0000256" key="3">
    <source>
        <dbReference type="ARBA" id="ARBA00022777"/>
    </source>
</evidence>
<reference evidence="7" key="1">
    <citation type="submission" date="2016-04" db="EMBL/GenBank/DDBJ databases">
        <title>Complete Genome Sequences of Twelve Strains of a Stable Defined Moderately Diverse Mouse Microbiota 2 (sDMDMm2).</title>
        <authorList>
            <person name="Uchimura Y."/>
            <person name="Wyss M."/>
            <person name="Brugiroux S."/>
            <person name="Limenitakis J.P."/>
            <person name="Stecher B."/>
            <person name="McCoy K.D."/>
            <person name="Macpherson A.J."/>
        </authorList>
    </citation>
    <scope>NUCLEOTIDE SEQUENCE [LARGE SCALE GENOMIC DNA]</scope>
    <source>
        <strain evidence="7">I48</strain>
    </source>
</reference>
<dbReference type="EMBL" id="CP015401">
    <property type="protein sequence ID" value="ANU58099.1"/>
    <property type="molecule type" value="Genomic_DNA"/>
</dbReference>
<evidence type="ECO:0000313" key="6">
    <source>
        <dbReference type="EMBL" id="ANU58099.1"/>
    </source>
</evidence>
<dbReference type="AlphaFoldDB" id="A0A1C7H0N5"/>
<organism evidence="6 7">
    <name type="scientific">Bacteroides caecimuris</name>
    <dbReference type="NCBI Taxonomy" id="1796613"/>
    <lineage>
        <taxon>Bacteria</taxon>
        <taxon>Pseudomonadati</taxon>
        <taxon>Bacteroidota</taxon>
        <taxon>Bacteroidia</taxon>
        <taxon>Bacteroidales</taxon>
        <taxon>Bacteroidaceae</taxon>
        <taxon>Bacteroides</taxon>
    </lineage>
</organism>
<evidence type="ECO:0000259" key="4">
    <source>
        <dbReference type="Pfam" id="PF07804"/>
    </source>
</evidence>
<keyword evidence="2" id="KW-0808">Transferase</keyword>
<evidence type="ECO:0000259" key="5">
    <source>
        <dbReference type="Pfam" id="PF13657"/>
    </source>
</evidence>
<keyword evidence="7" id="KW-1185">Reference proteome</keyword>
<dbReference type="Pfam" id="PF07804">
    <property type="entry name" value="HipA_C"/>
    <property type="match status" value="1"/>
</dbReference>
<sequence>MKLINKLTVTYHEQTVGELTMTPDNRLCAFQYDKEWLANGFSISPLELPLKPDLFIAQPEPFWGNFGIFEDSLPDGYGRYLLNRLLKKQGVNDMDLTPIQRLSIIGCSGMGALCYIPETYIGEEKSLPDLDDLQQMALDVLSEKSDKDEDILYFNSGNSGGCRPKCLFHDTEGSWLVKFRHTYDPKDMGLMEYRYNEIARQCGINVPDFKLLDDKYFATKRFDIEAGERIHIATAGALLNESILQPRLDYKTLLHLTGFLTQDPLQVDEMFRRMVFNILTDNKDDHAKNFSFIYKKKWHLAPTYDLTLCSGYNGEHATSVNNHGKPTIEDMLLVGESIRIPKKKGLSIIRQVADQCDEILSKDYKDAISNVRKP</sequence>
<feature type="domain" description="HipA N-terminal subdomain 1" evidence="5">
    <location>
        <begin position="7"/>
        <end position="115"/>
    </location>
</feature>
<keyword evidence="3" id="KW-0418">Kinase</keyword>
<dbReference type="PANTHER" id="PTHR37419:SF8">
    <property type="entry name" value="TOXIN YJJJ"/>
    <property type="match status" value="1"/>
</dbReference>
<gene>
    <name evidence="6" type="ORF">A4V03_11425</name>
</gene>
<dbReference type="KEGG" id="bcae:A4V03_11425"/>
<dbReference type="PANTHER" id="PTHR37419">
    <property type="entry name" value="SERINE/THREONINE-PROTEIN KINASE TOXIN HIPA"/>
    <property type="match status" value="1"/>
</dbReference>
<evidence type="ECO:0000256" key="2">
    <source>
        <dbReference type="ARBA" id="ARBA00022679"/>
    </source>
</evidence>
<dbReference type="InterPro" id="IPR012893">
    <property type="entry name" value="HipA-like_C"/>
</dbReference>
<dbReference type="Pfam" id="PF13657">
    <property type="entry name" value="Couple_hipA"/>
    <property type="match status" value="1"/>
</dbReference>
<proteinExistence type="inferred from homology"/>
<comment type="similarity">
    <text evidence="1">Belongs to the HipA Ser/Thr kinase family.</text>
</comment>
<accession>A0A1C7H0N5</accession>
<feature type="domain" description="HipA-like C-terminal" evidence="4">
    <location>
        <begin position="159"/>
        <end position="357"/>
    </location>
</feature>
<dbReference type="OrthoDB" id="9805913at2"/>
<dbReference type="InterPro" id="IPR052028">
    <property type="entry name" value="HipA_Ser/Thr_kinase"/>
</dbReference>
<dbReference type="GO" id="GO:0005829">
    <property type="term" value="C:cytosol"/>
    <property type="evidence" value="ECO:0007669"/>
    <property type="project" value="TreeGrafter"/>
</dbReference>
<protein>
    <submittedName>
        <fullName evidence="6">Toxin HipA</fullName>
    </submittedName>
</protein>
<dbReference type="Gene3D" id="1.10.1070.20">
    <property type="match status" value="1"/>
</dbReference>
<dbReference type="GO" id="GO:0004674">
    <property type="term" value="F:protein serine/threonine kinase activity"/>
    <property type="evidence" value="ECO:0007669"/>
    <property type="project" value="TreeGrafter"/>
</dbReference>
<dbReference type="GeneID" id="82187753"/>
<evidence type="ECO:0000256" key="1">
    <source>
        <dbReference type="ARBA" id="ARBA00010164"/>
    </source>
</evidence>
<evidence type="ECO:0000313" key="7">
    <source>
        <dbReference type="Proteomes" id="UP000092631"/>
    </source>
</evidence>
<name>A0A1C7H0N5_9BACE</name>
<dbReference type="InterPro" id="IPR017508">
    <property type="entry name" value="HipA_N1"/>
</dbReference>